<evidence type="ECO:0000313" key="4">
    <source>
        <dbReference type="Proteomes" id="UP000596660"/>
    </source>
</evidence>
<keyword evidence="1" id="KW-0175">Coiled coil</keyword>
<evidence type="ECO:0000259" key="2">
    <source>
        <dbReference type="Pfam" id="PF13952"/>
    </source>
</evidence>
<dbReference type="PANTHER" id="PTHR10775:SF182">
    <property type="entry name" value="TRANSPOSON, EN_SPM-LIKE, TRANSPOSASE-ASSOCIATED DOMAIN PROTEIN-RELATED"/>
    <property type="match status" value="1"/>
</dbReference>
<reference evidence="3" key="2">
    <citation type="submission" date="2021-03" db="UniProtKB">
        <authorList>
            <consortium name="EnsemblPlants"/>
        </authorList>
    </citation>
    <scope>IDENTIFICATION</scope>
</reference>
<dbReference type="Proteomes" id="UP000596660">
    <property type="component" value="Unplaced"/>
</dbReference>
<evidence type="ECO:0000256" key="1">
    <source>
        <dbReference type="SAM" id="Coils"/>
    </source>
</evidence>
<dbReference type="Gramene" id="AUR62016577-RA">
    <property type="protein sequence ID" value="AUR62016577-RA:cds"/>
    <property type="gene ID" value="AUR62016577"/>
</dbReference>
<accession>A0A803LNP8</accession>
<evidence type="ECO:0000313" key="3">
    <source>
        <dbReference type="EnsemblPlants" id="AUR62016577-RA:cds"/>
    </source>
</evidence>
<sequence>MSTQELSAIGDDNKSPKFNGNNYAWWKNRIQNVIMGIDYECWLVVKNGPNIILKTDVEGNQVPKKDSELVTADHKLLEKNAKAMSILQQAIVFFPSKGRGFWVAIESSSMAEDIIDKWANLHITEEEGELADLGERDSEDRKNTLDLSLVGKVVTRRTYNFDALKKTLAQVWAIARGFFGGRSDLVWFSPTRHTISYTTLASKEYLFRLVMSQTRKNMLCHLLVYGIDRSYNPWLSHGESVEQIDKNKDQGYVAEVSDNESEDRPFDDMASFVFDATSAWNSINSTSINENERTTYIGSSSGTSETPMLLQKLVEDMEADLYPGCKTFKRLEFIMSLLHIKVSNKWSDKSFSMLLNALHRAFNYDNNLPSSSYDAKKYTKALGLDYVKIDACVNHCVLFRKEFANEVKCPKCSAPRWKQDISQDDENSDDEDEGVHRKTRVPQLVLRHFPLIPRLQRMFMCSKLAMHMRWHNKGHAGDDDDSIMRHPRDSKSWKSLDELYPEFAADARDAESGGKDFYGTLDEVIVLEYDALENRTSPKVVLFRCKWLDVFSDERGIKKDKFGSTLVNVSRTLQTNEPFALAFQIEQVFFISSHDERHWKYVIKVKPRNFFDFPNDEDAEQNEDLWNIVEEGATNLEEFTALSDEEINMVRDDVEPELVDAESREQRLTYREKRRLEQAEHRLKFPDRKRRGPTRGKKYVTKMWNPNSEEKIKINFMDELRRVVGEKADEFICDCSNWVKEFCPLKSLNWTKMDSGAKERLYKKIRAKYDLPDKVAGADVTDALSFQCSMLYKHWRFRLKEKYFRNKSIADAINSRPDNIDANQWTWLVCEYWNDEKQKRISKVNTDNKLKQTETPANGARSTARIFHELMNVQQTQGSQEHEGSSDNPLETQQDPLYITLFEKTKKHKDKGFEPNVEKDYEALRNLHEKEVKEHGEDTLSVKAAYMEVFKPKSGYVKGLGPGARPPKKRRVEGETNEVRVKLSAEIQQLKEDAATREGVLVSQIESLKESNEELRTSNEELIASNDELKATVSRINIEAQKREKKLRDDMMKMFEQL</sequence>
<dbReference type="Pfam" id="PF13952">
    <property type="entry name" value="DUF4216"/>
    <property type="match status" value="1"/>
</dbReference>
<organism evidence="3 4">
    <name type="scientific">Chenopodium quinoa</name>
    <name type="common">Quinoa</name>
    <dbReference type="NCBI Taxonomy" id="63459"/>
    <lineage>
        <taxon>Eukaryota</taxon>
        <taxon>Viridiplantae</taxon>
        <taxon>Streptophyta</taxon>
        <taxon>Embryophyta</taxon>
        <taxon>Tracheophyta</taxon>
        <taxon>Spermatophyta</taxon>
        <taxon>Magnoliopsida</taxon>
        <taxon>eudicotyledons</taxon>
        <taxon>Gunneridae</taxon>
        <taxon>Pentapetalae</taxon>
        <taxon>Caryophyllales</taxon>
        <taxon>Chenopodiaceae</taxon>
        <taxon>Chenopodioideae</taxon>
        <taxon>Atripliceae</taxon>
        <taxon>Chenopodium</taxon>
    </lineage>
</organism>
<dbReference type="AlphaFoldDB" id="A0A803LNP8"/>
<feature type="coiled-coil region" evidence="1">
    <location>
        <begin position="1005"/>
        <end position="1046"/>
    </location>
</feature>
<dbReference type="EnsemblPlants" id="AUR62016577-RA">
    <property type="protein sequence ID" value="AUR62016577-RA:cds"/>
    <property type="gene ID" value="AUR62016577"/>
</dbReference>
<dbReference type="PANTHER" id="PTHR10775">
    <property type="entry name" value="OS08G0208400 PROTEIN"/>
    <property type="match status" value="1"/>
</dbReference>
<protein>
    <recommendedName>
        <fullName evidence="2">DUF4216 domain-containing protein</fullName>
    </recommendedName>
</protein>
<proteinExistence type="predicted"/>
<feature type="domain" description="DUF4216" evidence="2">
    <location>
        <begin position="536"/>
        <end position="602"/>
    </location>
</feature>
<name>A0A803LNP8_CHEQI</name>
<keyword evidence="4" id="KW-1185">Reference proteome</keyword>
<dbReference type="InterPro" id="IPR025312">
    <property type="entry name" value="DUF4216"/>
</dbReference>
<reference evidence="3" key="1">
    <citation type="journal article" date="2017" name="Nature">
        <title>The genome of Chenopodium quinoa.</title>
        <authorList>
            <person name="Jarvis D.E."/>
            <person name="Ho Y.S."/>
            <person name="Lightfoot D.J."/>
            <person name="Schmoeckel S.M."/>
            <person name="Li B."/>
            <person name="Borm T.J.A."/>
            <person name="Ohyanagi H."/>
            <person name="Mineta K."/>
            <person name="Michell C.T."/>
            <person name="Saber N."/>
            <person name="Kharbatia N.M."/>
            <person name="Rupper R.R."/>
            <person name="Sharp A.R."/>
            <person name="Dally N."/>
            <person name="Boughton B.A."/>
            <person name="Woo Y.H."/>
            <person name="Gao G."/>
            <person name="Schijlen E.G.W.M."/>
            <person name="Guo X."/>
            <person name="Momin A.A."/>
            <person name="Negrao S."/>
            <person name="Al-Babili S."/>
            <person name="Gehring C."/>
            <person name="Roessner U."/>
            <person name="Jung C."/>
            <person name="Murphy K."/>
            <person name="Arold S.T."/>
            <person name="Gojobori T."/>
            <person name="van der Linden C.G."/>
            <person name="van Loo E.N."/>
            <person name="Jellen E.N."/>
            <person name="Maughan P.J."/>
            <person name="Tester M."/>
        </authorList>
    </citation>
    <scope>NUCLEOTIDE SEQUENCE [LARGE SCALE GENOMIC DNA]</scope>
    <source>
        <strain evidence="3">cv. PI 614886</strain>
    </source>
</reference>